<organism evidence="1 2">
    <name type="scientific">Marininema mesophilum</name>
    <dbReference type="NCBI Taxonomy" id="1048340"/>
    <lineage>
        <taxon>Bacteria</taxon>
        <taxon>Bacillati</taxon>
        <taxon>Bacillota</taxon>
        <taxon>Bacilli</taxon>
        <taxon>Bacillales</taxon>
        <taxon>Thermoactinomycetaceae</taxon>
        <taxon>Marininema</taxon>
    </lineage>
</organism>
<name>A0A1H3D0I8_9BACL</name>
<dbReference type="SUPFAM" id="SSF53098">
    <property type="entry name" value="Ribonuclease H-like"/>
    <property type="match status" value="1"/>
</dbReference>
<evidence type="ECO:0008006" key="3">
    <source>
        <dbReference type="Google" id="ProtNLM"/>
    </source>
</evidence>
<evidence type="ECO:0000313" key="2">
    <source>
        <dbReference type="Proteomes" id="UP000198534"/>
    </source>
</evidence>
<evidence type="ECO:0000313" key="1">
    <source>
        <dbReference type="EMBL" id="SDX59800.1"/>
    </source>
</evidence>
<accession>A0A1H3D0I8</accession>
<dbReference type="EMBL" id="FNNQ01000034">
    <property type="protein sequence ID" value="SDX59800.1"/>
    <property type="molecule type" value="Genomic_DNA"/>
</dbReference>
<sequence length="186" mass="21503">MVNYELCIGRLDRQFTAEAPLRRLVTDITYVRIRDSFAYLSVIQDLWNNKIVAWSLSERNDLDLVLDSSNNFVASLPSKVFFPFRPSVSVYKQDLCSPVRGLRNGGKSFSPRETVLTCFDRVFLFSLKNKEALFGTSEYIRSDSPSNPTIHYLLQRKTVSEKIWRSFLGIPQGKDRRIKSFFLLST</sequence>
<gene>
    <name evidence="1" type="ORF">SAMN05444487_1342</name>
</gene>
<keyword evidence="2" id="KW-1185">Reference proteome</keyword>
<protein>
    <recommendedName>
        <fullName evidence="3">Integrase core domain-containing protein</fullName>
    </recommendedName>
</protein>
<dbReference type="Proteomes" id="UP000198534">
    <property type="component" value="Unassembled WGS sequence"/>
</dbReference>
<dbReference type="InterPro" id="IPR050900">
    <property type="entry name" value="Transposase_IS3/IS150/IS904"/>
</dbReference>
<dbReference type="AlphaFoldDB" id="A0A1H3D0I8"/>
<dbReference type="STRING" id="1048340.SAMN05444487_1342"/>
<dbReference type="PANTHER" id="PTHR46889:SF4">
    <property type="entry name" value="TRANSPOSASE INSO FOR INSERTION SEQUENCE ELEMENT IS911B-RELATED"/>
    <property type="match status" value="1"/>
</dbReference>
<proteinExistence type="predicted"/>
<reference evidence="1 2" key="1">
    <citation type="submission" date="2016-10" db="EMBL/GenBank/DDBJ databases">
        <authorList>
            <person name="de Groot N.N."/>
        </authorList>
    </citation>
    <scope>NUCLEOTIDE SEQUENCE [LARGE SCALE GENOMIC DNA]</scope>
    <source>
        <strain evidence="1 2">DSM 45610</strain>
    </source>
</reference>
<dbReference type="InterPro" id="IPR012337">
    <property type="entry name" value="RNaseH-like_sf"/>
</dbReference>
<dbReference type="PANTHER" id="PTHR46889">
    <property type="entry name" value="TRANSPOSASE INSF FOR INSERTION SEQUENCE IS3B-RELATED"/>
    <property type="match status" value="1"/>
</dbReference>